<dbReference type="Gene3D" id="4.10.810.10">
    <property type="entry name" value="Virus Scaffolding Protein, Chain A"/>
    <property type="match status" value="1"/>
</dbReference>
<reference evidence="2 3" key="1">
    <citation type="submission" date="2010-12" db="EMBL/GenBank/DDBJ databases">
        <authorList>
            <person name="Muzny D."/>
            <person name="Qin X."/>
            <person name="Deng J."/>
            <person name="Jiang H."/>
            <person name="Liu Y."/>
            <person name="Qu J."/>
            <person name="Song X.-Z."/>
            <person name="Zhang L."/>
            <person name="Thornton R."/>
            <person name="Coyle M."/>
            <person name="Francisco L."/>
            <person name="Jackson L."/>
            <person name="Javaid M."/>
            <person name="Korchina V."/>
            <person name="Kovar C."/>
            <person name="Mata R."/>
            <person name="Mathew T."/>
            <person name="Ngo R."/>
            <person name="Nguyen L."/>
            <person name="Nguyen N."/>
            <person name="Okwuonu G."/>
            <person name="Ongeri F."/>
            <person name="Pham C."/>
            <person name="Simmons D."/>
            <person name="Wilczek-Boney K."/>
            <person name="Hale W."/>
            <person name="Jakkamsetti A."/>
            <person name="Pham P."/>
            <person name="Ruth R."/>
            <person name="San Lucas F."/>
            <person name="Warren J."/>
            <person name="Zhang J."/>
            <person name="Zhao Z."/>
            <person name="Zhou C."/>
            <person name="Zhu D."/>
            <person name="Lee S."/>
            <person name="Bess C."/>
            <person name="Blankenburg K."/>
            <person name="Forbes L."/>
            <person name="Fu Q."/>
            <person name="Gubbala S."/>
            <person name="Hirani K."/>
            <person name="Jayaseelan J.C."/>
            <person name="Lara F."/>
            <person name="Munidasa M."/>
            <person name="Palculict T."/>
            <person name="Patil S."/>
            <person name="Pu L.-L."/>
            <person name="Saada N."/>
            <person name="Tang L."/>
            <person name="Weissenberger G."/>
            <person name="Zhu Y."/>
            <person name="Hemphill L."/>
            <person name="Shang Y."/>
            <person name="Youmans B."/>
            <person name="Ayvaz T."/>
            <person name="Ross M."/>
            <person name="Santibanez J."/>
            <person name="Aqrawi P."/>
            <person name="Gross S."/>
            <person name="Joshi V."/>
            <person name="Fowler G."/>
            <person name="Nazareth L."/>
            <person name="Reid J."/>
            <person name="Worley K."/>
            <person name="Petrosino J."/>
            <person name="Highlander S."/>
            <person name="Gibbs R."/>
        </authorList>
    </citation>
    <scope>NUCLEOTIDE SEQUENCE [LARGE SCALE GENOMIC DNA]</scope>
    <source>
        <strain evidence="3">DSM 15952 / CCUG 50447 / LMG 22039 / TP 1.5</strain>
    </source>
</reference>
<dbReference type="PIRSF" id="PIRSF007165">
    <property type="entry name" value="UCP007165"/>
    <property type="match status" value="1"/>
</dbReference>
<dbReference type="GeneID" id="302705402"/>
<organism evidence="2 3">
    <name type="scientific">Enterococcus italicus (strain DSM 15952 / CCUG 50447 / LMG 22039 / TP 1.5)</name>
    <dbReference type="NCBI Taxonomy" id="888064"/>
    <lineage>
        <taxon>Bacteria</taxon>
        <taxon>Bacillati</taxon>
        <taxon>Bacillota</taxon>
        <taxon>Bacilli</taxon>
        <taxon>Lactobacillales</taxon>
        <taxon>Enterococcaceae</taxon>
        <taxon>Enterococcus</taxon>
    </lineage>
</organism>
<dbReference type="InterPro" id="IPR038091">
    <property type="entry name" value="UPF0302_N_sf"/>
</dbReference>
<gene>
    <name evidence="2" type="ORF">HMPREF9088_1629</name>
</gene>
<dbReference type="Pfam" id="PF08864">
    <property type="entry name" value="UPF0302"/>
    <property type="match status" value="1"/>
</dbReference>
<proteinExistence type="predicted"/>
<dbReference type="HOGENOM" id="CLU_126019_1_0_9"/>
<dbReference type="STRING" id="888064.HMPREF9088_1629"/>
<dbReference type="AlphaFoldDB" id="E6LGY9"/>
<dbReference type="Gene3D" id="3.40.1530.30">
    <property type="entry name" value="Uncharacterised family UPF0302, N-terminal domain"/>
    <property type="match status" value="1"/>
</dbReference>
<protein>
    <recommendedName>
        <fullName evidence="1">IDEAL domain-containing protein</fullName>
    </recommendedName>
</protein>
<accession>E6LGY9</accession>
<dbReference type="InterPro" id="IPR014957">
    <property type="entry name" value="IDEAL_dom"/>
</dbReference>
<dbReference type="eggNOG" id="COG5582">
    <property type="taxonomic scope" value="Bacteria"/>
</dbReference>
<dbReference type="InterPro" id="IPR014963">
    <property type="entry name" value="UPF0302_N"/>
</dbReference>
<feature type="domain" description="IDEAL" evidence="1">
    <location>
        <begin position="136"/>
        <end position="172"/>
    </location>
</feature>
<dbReference type="PATRIC" id="fig|888064.11.peg.73"/>
<dbReference type="SMART" id="SM00914">
    <property type="entry name" value="IDEAL"/>
    <property type="match status" value="1"/>
</dbReference>
<keyword evidence="3" id="KW-1185">Reference proteome</keyword>
<evidence type="ECO:0000259" key="1">
    <source>
        <dbReference type="SMART" id="SM00914"/>
    </source>
</evidence>
<dbReference type="InterPro" id="IPR011188">
    <property type="entry name" value="UPF0302"/>
</dbReference>
<dbReference type="Pfam" id="PF08858">
    <property type="entry name" value="IDEAL"/>
    <property type="match status" value="1"/>
</dbReference>
<sequence length="178" mass="21195">MVDLNEKKQWLKWLLAYGPFQRREILWILDYLLHHDNILANIKIVEHADATTRGLVLMPNQSSEDALTLYLNGHLFHDPDQIFHEVRFNWKQPLFLECPLPKSWELPEYLAVLEDNPYRRWNDNLTEGTCEEVDLFIENQEKASERHHLIEKINAALDANNRESFDDFSKQLLELDKK</sequence>
<evidence type="ECO:0000313" key="3">
    <source>
        <dbReference type="Proteomes" id="UP000010296"/>
    </source>
</evidence>
<dbReference type="EMBL" id="AEPV01000066">
    <property type="protein sequence ID" value="EFU73513.1"/>
    <property type="molecule type" value="Genomic_DNA"/>
</dbReference>
<dbReference type="RefSeq" id="WP_007208642.1">
    <property type="nucleotide sequence ID" value="NZ_GL622241.1"/>
</dbReference>
<dbReference type="InterPro" id="IPR027393">
    <property type="entry name" value="Virus_scaffolding_prot_C"/>
</dbReference>
<dbReference type="Proteomes" id="UP000010296">
    <property type="component" value="Unassembled WGS sequence"/>
</dbReference>
<name>E6LGY9_ENTI1</name>
<dbReference type="OrthoDB" id="2155814at2"/>
<comment type="caution">
    <text evidence="2">The sequence shown here is derived from an EMBL/GenBank/DDBJ whole genome shotgun (WGS) entry which is preliminary data.</text>
</comment>
<evidence type="ECO:0000313" key="2">
    <source>
        <dbReference type="EMBL" id="EFU73513.1"/>
    </source>
</evidence>